<dbReference type="GO" id="GO:0043565">
    <property type="term" value="F:sequence-specific DNA binding"/>
    <property type="evidence" value="ECO:0007669"/>
    <property type="project" value="TreeGrafter"/>
</dbReference>
<dbReference type="PANTHER" id="PTHR30537">
    <property type="entry name" value="HTH-TYPE TRANSCRIPTIONAL REGULATOR"/>
    <property type="match status" value="1"/>
</dbReference>
<accession>A0A380WQG3</accession>
<evidence type="ECO:0000256" key="2">
    <source>
        <dbReference type="ARBA" id="ARBA00023015"/>
    </source>
</evidence>
<dbReference type="InterPro" id="IPR036388">
    <property type="entry name" value="WH-like_DNA-bd_sf"/>
</dbReference>
<dbReference type="Pfam" id="PF03466">
    <property type="entry name" value="LysR_substrate"/>
    <property type="match status" value="1"/>
</dbReference>
<protein>
    <submittedName>
        <fullName evidence="7">Gcv operon activator</fullName>
    </submittedName>
</protein>
<keyword evidence="2" id="KW-0805">Transcription regulation</keyword>
<organism evidence="7 8">
    <name type="scientific">Aminobacter aminovorans</name>
    <name type="common">Chelatobacter heintzii</name>
    <dbReference type="NCBI Taxonomy" id="83263"/>
    <lineage>
        <taxon>Bacteria</taxon>
        <taxon>Pseudomonadati</taxon>
        <taxon>Pseudomonadota</taxon>
        <taxon>Alphaproteobacteria</taxon>
        <taxon>Hyphomicrobiales</taxon>
        <taxon>Phyllobacteriaceae</taxon>
        <taxon>Aminobacter</taxon>
    </lineage>
</organism>
<evidence type="ECO:0000259" key="6">
    <source>
        <dbReference type="PROSITE" id="PS50931"/>
    </source>
</evidence>
<dbReference type="SUPFAM" id="SSF46785">
    <property type="entry name" value="Winged helix' DNA-binding domain"/>
    <property type="match status" value="1"/>
</dbReference>
<reference evidence="7 8" key="1">
    <citation type="submission" date="2018-06" db="EMBL/GenBank/DDBJ databases">
        <authorList>
            <consortium name="Pathogen Informatics"/>
            <person name="Doyle S."/>
        </authorList>
    </citation>
    <scope>NUCLEOTIDE SEQUENCE [LARGE SCALE GENOMIC DNA]</scope>
    <source>
        <strain evidence="7 8">NCTC10684</strain>
    </source>
</reference>
<gene>
    <name evidence="7" type="primary">gcvA_8</name>
    <name evidence="7" type="ORF">NCTC10684_03640</name>
</gene>
<dbReference type="FunFam" id="3.40.190.10:FF:000017">
    <property type="entry name" value="Glycine cleavage system transcriptional activator"/>
    <property type="match status" value="1"/>
</dbReference>
<dbReference type="InterPro" id="IPR036390">
    <property type="entry name" value="WH_DNA-bd_sf"/>
</dbReference>
<dbReference type="AlphaFoldDB" id="A0A380WQG3"/>
<dbReference type="Gene3D" id="3.40.190.10">
    <property type="entry name" value="Periplasmic binding protein-like II"/>
    <property type="match status" value="2"/>
</dbReference>
<dbReference type="EMBL" id="UFSM01000001">
    <property type="protein sequence ID" value="SUU90384.1"/>
    <property type="molecule type" value="Genomic_DNA"/>
</dbReference>
<dbReference type="InterPro" id="IPR000847">
    <property type="entry name" value="LysR_HTH_N"/>
</dbReference>
<evidence type="ECO:0000313" key="8">
    <source>
        <dbReference type="Proteomes" id="UP000254701"/>
    </source>
</evidence>
<keyword evidence="4" id="KW-0804">Transcription</keyword>
<proteinExistence type="inferred from homology"/>
<dbReference type="RefSeq" id="WP_115732386.1">
    <property type="nucleotide sequence ID" value="NZ_BAAAVY010000002.1"/>
</dbReference>
<dbReference type="PROSITE" id="PS50931">
    <property type="entry name" value="HTH_LYSR"/>
    <property type="match status" value="1"/>
</dbReference>
<feature type="region of interest" description="Disordered" evidence="5">
    <location>
        <begin position="300"/>
        <end position="320"/>
    </location>
</feature>
<name>A0A380WQG3_AMIAI</name>
<dbReference type="GO" id="GO:0003700">
    <property type="term" value="F:DNA-binding transcription factor activity"/>
    <property type="evidence" value="ECO:0007669"/>
    <property type="project" value="InterPro"/>
</dbReference>
<dbReference type="SUPFAM" id="SSF53850">
    <property type="entry name" value="Periplasmic binding protein-like II"/>
    <property type="match status" value="1"/>
</dbReference>
<evidence type="ECO:0000256" key="5">
    <source>
        <dbReference type="SAM" id="MobiDB-lite"/>
    </source>
</evidence>
<evidence type="ECO:0000256" key="1">
    <source>
        <dbReference type="ARBA" id="ARBA00009437"/>
    </source>
</evidence>
<feature type="compositionally biased region" description="Basic and acidic residues" evidence="5">
    <location>
        <begin position="307"/>
        <end position="320"/>
    </location>
</feature>
<dbReference type="GO" id="GO:0006351">
    <property type="term" value="P:DNA-templated transcription"/>
    <property type="evidence" value="ECO:0007669"/>
    <property type="project" value="TreeGrafter"/>
</dbReference>
<sequence length="320" mass="35873">MRRVLPSLPSLTIFEAAARHSSFTRAAEELNLSQSAVSKQVQSLESFLGLRLFERIRQRIVLTEAGQLYLARVREALEILESATMKALAFQGGGGMLNIATLPTFGSRWLASRIGRFRERHPRIALNLTARTWPFDLVEENIDVAIYFGEKPWPGGISDRLMEEEVVPVCAPSLMAPNGPVSSIADLGRVALLHHRARPRAWKDWLQRADDTSVNPFHGVRFEQFEMIIQATISGMGMAIVPKFMIEVELADGTLVAPFGRPMKSPESYFLVCPERKSYLPAVQAFRQWLLDEVVASKRPPTIGDQAPRRPETTVHSVEE</sequence>
<dbReference type="Gene3D" id="1.10.10.10">
    <property type="entry name" value="Winged helix-like DNA-binding domain superfamily/Winged helix DNA-binding domain"/>
    <property type="match status" value="1"/>
</dbReference>
<dbReference type="Proteomes" id="UP000254701">
    <property type="component" value="Unassembled WGS sequence"/>
</dbReference>
<evidence type="ECO:0000256" key="4">
    <source>
        <dbReference type="ARBA" id="ARBA00023163"/>
    </source>
</evidence>
<dbReference type="Pfam" id="PF00126">
    <property type="entry name" value="HTH_1"/>
    <property type="match status" value="1"/>
</dbReference>
<dbReference type="NCBIfam" id="NF008352">
    <property type="entry name" value="PRK11139.1"/>
    <property type="match status" value="1"/>
</dbReference>
<dbReference type="FunFam" id="1.10.10.10:FF:000001">
    <property type="entry name" value="LysR family transcriptional regulator"/>
    <property type="match status" value="1"/>
</dbReference>
<comment type="similarity">
    <text evidence="1">Belongs to the LysR transcriptional regulatory family.</text>
</comment>
<dbReference type="InterPro" id="IPR005119">
    <property type="entry name" value="LysR_subst-bd"/>
</dbReference>
<dbReference type="PRINTS" id="PR00039">
    <property type="entry name" value="HTHLYSR"/>
</dbReference>
<evidence type="ECO:0000313" key="7">
    <source>
        <dbReference type="EMBL" id="SUU90384.1"/>
    </source>
</evidence>
<dbReference type="OrthoDB" id="9793571at2"/>
<dbReference type="InterPro" id="IPR058163">
    <property type="entry name" value="LysR-type_TF_proteobact-type"/>
</dbReference>
<dbReference type="PANTHER" id="PTHR30537:SF26">
    <property type="entry name" value="GLYCINE CLEAVAGE SYSTEM TRANSCRIPTIONAL ACTIVATOR"/>
    <property type="match status" value="1"/>
</dbReference>
<keyword evidence="3" id="KW-0238">DNA-binding</keyword>
<feature type="domain" description="HTH lysR-type" evidence="6">
    <location>
        <begin position="6"/>
        <end position="63"/>
    </location>
</feature>
<evidence type="ECO:0000256" key="3">
    <source>
        <dbReference type="ARBA" id="ARBA00023125"/>
    </source>
</evidence>